<dbReference type="RefSeq" id="WP_136487811.1">
    <property type="nucleotide sequence ID" value="NZ_CP076643.1"/>
</dbReference>
<dbReference type="PANTHER" id="PTHR11092">
    <property type="entry name" value="SUGAR NUCLEOTIDE EPIMERASE RELATED"/>
    <property type="match status" value="1"/>
</dbReference>
<sequence length="304" mass="34606">MKILITGGTGFIGRELIKLLMTHDLVCLTRNSHHARQRLAHVHNDKLTFIESLDDLHDLNRFDAVINLAGEPIADKRWTEQQKQRICDSRWNLTERLVELFHASTKPPHVLISGSAVGYYGDQQEHPFDESLQVSSQRFSHQVCATWEQIALRAQSDQTRVCIMRTGVVLAPEGGALKKMLPPYRLGLGGPIGSGQQYMPWIHMSDMVKAIVYVLETEHAQGIFNFSAPHPVTNRRFSRCLAQTLKRPHILTTPKWAIRLLMGEASELLFDSIRAKPKKLTELGFQFTYSRVEPALKHLLQHHV</sequence>
<dbReference type="EMBL" id="CP076643">
    <property type="protein sequence ID" value="QXO16645.1"/>
    <property type="molecule type" value="Genomic_DNA"/>
</dbReference>
<dbReference type="InterPro" id="IPR036291">
    <property type="entry name" value="NAD(P)-bd_dom_sf"/>
</dbReference>
<dbReference type="Pfam" id="PF08338">
    <property type="entry name" value="DUF1731"/>
    <property type="match status" value="1"/>
</dbReference>
<dbReference type="NCBIfam" id="TIGR01777">
    <property type="entry name" value="yfcH"/>
    <property type="match status" value="1"/>
</dbReference>
<feature type="domain" description="NAD-dependent epimerase/dehydratase" evidence="2">
    <location>
        <begin position="3"/>
        <end position="225"/>
    </location>
</feature>
<dbReference type="Gene3D" id="3.40.50.720">
    <property type="entry name" value="NAD(P)-binding Rossmann-like Domain"/>
    <property type="match status" value="1"/>
</dbReference>
<accession>A0A975U7I9</accession>
<evidence type="ECO:0000313" key="5">
    <source>
        <dbReference type="Proteomes" id="UP000694232"/>
    </source>
</evidence>
<proteinExistence type="inferred from homology"/>
<protein>
    <submittedName>
        <fullName evidence="4">TIGR01777 family oxidoreductase</fullName>
    </submittedName>
</protein>
<dbReference type="Pfam" id="PF01370">
    <property type="entry name" value="Epimerase"/>
    <property type="match status" value="1"/>
</dbReference>
<dbReference type="AlphaFoldDB" id="A0A975U7I9"/>
<dbReference type="InterPro" id="IPR001509">
    <property type="entry name" value="Epimerase_deHydtase"/>
</dbReference>
<reference evidence="4" key="1">
    <citation type="submission" date="2021-06" db="EMBL/GenBank/DDBJ databases">
        <title>Vibrio nov. sp., novel gut bacterium isolated from Yellow Sea oyster.</title>
        <authorList>
            <person name="Muhammad N."/>
            <person name="Nguyen T.H."/>
            <person name="Lee Y.-J."/>
            <person name="Ko J."/>
            <person name="Kim S.-G."/>
        </authorList>
    </citation>
    <scope>NUCLEOTIDE SEQUENCE</scope>
    <source>
        <strain evidence="4">OG9-811</strain>
    </source>
</reference>
<dbReference type="InterPro" id="IPR010099">
    <property type="entry name" value="SDR39U1"/>
</dbReference>
<feature type="domain" description="DUF1731" evidence="3">
    <location>
        <begin position="253"/>
        <end position="299"/>
    </location>
</feature>
<dbReference type="InterPro" id="IPR013549">
    <property type="entry name" value="DUF1731"/>
</dbReference>
<evidence type="ECO:0000259" key="2">
    <source>
        <dbReference type="Pfam" id="PF01370"/>
    </source>
</evidence>
<gene>
    <name evidence="4" type="ORF">KNV97_14270</name>
</gene>
<dbReference type="Proteomes" id="UP000694232">
    <property type="component" value="Chromosome 1"/>
</dbReference>
<dbReference type="PANTHER" id="PTHR11092:SF0">
    <property type="entry name" value="EPIMERASE FAMILY PROTEIN SDR39U1"/>
    <property type="match status" value="1"/>
</dbReference>
<evidence type="ECO:0000259" key="3">
    <source>
        <dbReference type="Pfam" id="PF08338"/>
    </source>
</evidence>
<name>A0A975U7I9_9VIBR</name>
<evidence type="ECO:0000256" key="1">
    <source>
        <dbReference type="ARBA" id="ARBA00009353"/>
    </source>
</evidence>
<dbReference type="SUPFAM" id="SSF51735">
    <property type="entry name" value="NAD(P)-binding Rossmann-fold domains"/>
    <property type="match status" value="1"/>
</dbReference>
<evidence type="ECO:0000313" key="4">
    <source>
        <dbReference type="EMBL" id="QXO16645.1"/>
    </source>
</evidence>
<dbReference type="CDD" id="cd05242">
    <property type="entry name" value="SDR_a8"/>
    <property type="match status" value="1"/>
</dbReference>
<dbReference type="KEGG" id="vos:KNV97_14270"/>
<keyword evidence="5" id="KW-1185">Reference proteome</keyword>
<comment type="similarity">
    <text evidence="1">Belongs to the NAD(P)-dependent epimerase/dehydratase family. SDR39U1 subfamily.</text>
</comment>
<organism evidence="4 5">
    <name type="scientific">Vibrio ostreae</name>
    <dbReference type="NCBI Taxonomy" id="2841925"/>
    <lineage>
        <taxon>Bacteria</taxon>
        <taxon>Pseudomonadati</taxon>
        <taxon>Pseudomonadota</taxon>
        <taxon>Gammaproteobacteria</taxon>
        <taxon>Vibrionales</taxon>
        <taxon>Vibrionaceae</taxon>
        <taxon>Vibrio</taxon>
    </lineage>
</organism>